<evidence type="ECO:0000256" key="2">
    <source>
        <dbReference type="SAM" id="Phobius"/>
    </source>
</evidence>
<evidence type="ECO:0000313" key="4">
    <source>
        <dbReference type="Proteomes" id="UP001189429"/>
    </source>
</evidence>
<gene>
    <name evidence="3" type="ORF">PCOR1329_LOCUS79433</name>
</gene>
<reference evidence="3" key="1">
    <citation type="submission" date="2023-10" db="EMBL/GenBank/DDBJ databases">
        <authorList>
            <person name="Chen Y."/>
            <person name="Shah S."/>
            <person name="Dougan E. K."/>
            <person name="Thang M."/>
            <person name="Chan C."/>
        </authorList>
    </citation>
    <scope>NUCLEOTIDE SEQUENCE [LARGE SCALE GENOMIC DNA]</scope>
</reference>
<evidence type="ECO:0000256" key="1">
    <source>
        <dbReference type="SAM" id="MobiDB-lite"/>
    </source>
</evidence>
<accession>A0ABN9XXJ0</accession>
<sequence length="119" mass="13316">MVLRGSARSKQPLPNDAPLHHGNILRQQVAQITVSHSFDSRLYIVRPVWSSASARRSAHELAMANLGAGAGHPQQRCPARPDHYLAFSHQRPSSILLLLLLLLLRFLLLVLLLLLFFLL</sequence>
<proteinExistence type="predicted"/>
<feature type="region of interest" description="Disordered" evidence="1">
    <location>
        <begin position="1"/>
        <end position="20"/>
    </location>
</feature>
<keyword evidence="2" id="KW-0472">Membrane</keyword>
<evidence type="ECO:0000313" key="3">
    <source>
        <dbReference type="EMBL" id="CAK0902996.1"/>
    </source>
</evidence>
<keyword evidence="2" id="KW-0812">Transmembrane</keyword>
<name>A0ABN9XXJ0_9DINO</name>
<keyword evidence="2" id="KW-1133">Transmembrane helix</keyword>
<dbReference type="EMBL" id="CAUYUJ010021152">
    <property type="protein sequence ID" value="CAK0902996.1"/>
    <property type="molecule type" value="Genomic_DNA"/>
</dbReference>
<feature type="transmembrane region" description="Helical" evidence="2">
    <location>
        <begin position="95"/>
        <end position="118"/>
    </location>
</feature>
<comment type="caution">
    <text evidence="3">The sequence shown here is derived from an EMBL/GenBank/DDBJ whole genome shotgun (WGS) entry which is preliminary data.</text>
</comment>
<keyword evidence="4" id="KW-1185">Reference proteome</keyword>
<protein>
    <submittedName>
        <fullName evidence="3">Uncharacterized protein</fullName>
    </submittedName>
</protein>
<dbReference type="Proteomes" id="UP001189429">
    <property type="component" value="Unassembled WGS sequence"/>
</dbReference>
<organism evidence="3 4">
    <name type="scientific">Prorocentrum cordatum</name>
    <dbReference type="NCBI Taxonomy" id="2364126"/>
    <lineage>
        <taxon>Eukaryota</taxon>
        <taxon>Sar</taxon>
        <taxon>Alveolata</taxon>
        <taxon>Dinophyceae</taxon>
        <taxon>Prorocentrales</taxon>
        <taxon>Prorocentraceae</taxon>
        <taxon>Prorocentrum</taxon>
    </lineage>
</organism>